<dbReference type="PROSITE" id="PS00893">
    <property type="entry name" value="NUDIX_BOX"/>
    <property type="match status" value="1"/>
</dbReference>
<dbReference type="Gene3D" id="3.90.79.10">
    <property type="entry name" value="Nucleoside Triphosphate Pyrophosphohydrolase"/>
    <property type="match status" value="1"/>
</dbReference>
<evidence type="ECO:0000259" key="2">
    <source>
        <dbReference type="PROSITE" id="PS51462"/>
    </source>
</evidence>
<dbReference type="InterPro" id="IPR015797">
    <property type="entry name" value="NUDIX_hydrolase-like_dom_sf"/>
</dbReference>
<dbReference type="SUPFAM" id="SSF55811">
    <property type="entry name" value="Nudix"/>
    <property type="match status" value="1"/>
</dbReference>
<dbReference type="Proteomes" id="UP000177838">
    <property type="component" value="Unassembled WGS sequence"/>
</dbReference>
<proteinExistence type="predicted"/>
<sequence>MVVRNEAPHFCAGVVFRKHPEYLDRDQVLVINYTETHHGRNCRQIKLPGGCAKPGESPEETFLREFEAEVGCRPSTYVREPIWEDEVKVGQHTRYFFWAQLDSLATMRVDETLDGKDFLSPPYWLEVGVALSTLFYSHRQALEEVVSILEARLALP</sequence>
<dbReference type="EMBL" id="MHTK01000006">
    <property type="protein sequence ID" value="OHA59601.1"/>
    <property type="molecule type" value="Genomic_DNA"/>
</dbReference>
<dbReference type="InterPro" id="IPR000086">
    <property type="entry name" value="NUDIX_hydrolase_dom"/>
</dbReference>
<protein>
    <recommendedName>
        <fullName evidence="2">Nudix hydrolase domain-containing protein</fullName>
    </recommendedName>
</protein>
<comment type="caution">
    <text evidence="3">The sequence shown here is derived from an EMBL/GenBank/DDBJ whole genome shotgun (WGS) entry which is preliminary data.</text>
</comment>
<dbReference type="PROSITE" id="PS51462">
    <property type="entry name" value="NUDIX"/>
    <property type="match status" value="1"/>
</dbReference>
<dbReference type="AlphaFoldDB" id="A0A1G2QI07"/>
<keyword evidence="1" id="KW-0378">Hydrolase</keyword>
<feature type="domain" description="Nudix hydrolase" evidence="2">
    <location>
        <begin position="7"/>
        <end position="142"/>
    </location>
</feature>
<evidence type="ECO:0000313" key="4">
    <source>
        <dbReference type="Proteomes" id="UP000177838"/>
    </source>
</evidence>
<dbReference type="STRING" id="1802439.A2589_01940"/>
<dbReference type="Pfam" id="PF00293">
    <property type="entry name" value="NUDIX"/>
    <property type="match status" value="1"/>
</dbReference>
<name>A0A1G2QI07_9BACT</name>
<evidence type="ECO:0000313" key="3">
    <source>
        <dbReference type="EMBL" id="OHA59601.1"/>
    </source>
</evidence>
<gene>
    <name evidence="3" type="ORF">A2589_01940</name>
</gene>
<dbReference type="GO" id="GO:0016787">
    <property type="term" value="F:hydrolase activity"/>
    <property type="evidence" value="ECO:0007669"/>
    <property type="project" value="UniProtKB-KW"/>
</dbReference>
<accession>A0A1G2QI07</accession>
<reference evidence="3 4" key="1">
    <citation type="journal article" date="2016" name="Nat. Commun.">
        <title>Thousands of microbial genomes shed light on interconnected biogeochemical processes in an aquifer system.</title>
        <authorList>
            <person name="Anantharaman K."/>
            <person name="Brown C.T."/>
            <person name="Hug L.A."/>
            <person name="Sharon I."/>
            <person name="Castelle C.J."/>
            <person name="Probst A.J."/>
            <person name="Thomas B.C."/>
            <person name="Singh A."/>
            <person name="Wilkins M.J."/>
            <person name="Karaoz U."/>
            <person name="Brodie E.L."/>
            <person name="Williams K.H."/>
            <person name="Hubbard S.S."/>
            <person name="Banfield J.F."/>
        </authorList>
    </citation>
    <scope>NUCLEOTIDE SEQUENCE [LARGE SCALE GENOMIC DNA]</scope>
</reference>
<dbReference type="InterPro" id="IPR020084">
    <property type="entry name" value="NUDIX_hydrolase_CS"/>
</dbReference>
<organism evidence="3 4">
    <name type="scientific">Candidatus Vogelbacteria bacterium RIFOXYD1_FULL_46_19</name>
    <dbReference type="NCBI Taxonomy" id="1802439"/>
    <lineage>
        <taxon>Bacteria</taxon>
        <taxon>Candidatus Vogeliibacteriota</taxon>
    </lineage>
</organism>
<evidence type="ECO:0000256" key="1">
    <source>
        <dbReference type="ARBA" id="ARBA00022801"/>
    </source>
</evidence>